<dbReference type="EMBL" id="JBHSFY010000003">
    <property type="protein sequence ID" value="MFC4476816.1"/>
    <property type="molecule type" value="Genomic_DNA"/>
</dbReference>
<evidence type="ECO:0000256" key="1">
    <source>
        <dbReference type="SAM" id="Phobius"/>
    </source>
</evidence>
<keyword evidence="1" id="KW-0812">Transmembrane</keyword>
<accession>A0ABV8Z9W4</accession>
<proteinExistence type="predicted"/>
<protein>
    <submittedName>
        <fullName evidence="2">Uncharacterized protein</fullName>
    </submittedName>
</protein>
<organism evidence="2 3">
    <name type="scientific">Flavobacterium chungangensis</name>
    <dbReference type="NCBI Taxonomy" id="2708132"/>
    <lineage>
        <taxon>Bacteria</taxon>
        <taxon>Pseudomonadati</taxon>
        <taxon>Bacteroidota</taxon>
        <taxon>Flavobacteriia</taxon>
        <taxon>Flavobacteriales</taxon>
        <taxon>Flavobacteriaceae</taxon>
        <taxon>Flavobacterium</taxon>
    </lineage>
</organism>
<comment type="caution">
    <text evidence="2">The sequence shown here is derived from an EMBL/GenBank/DDBJ whole genome shotgun (WGS) entry which is preliminary data.</text>
</comment>
<keyword evidence="1" id="KW-0472">Membrane</keyword>
<gene>
    <name evidence="2" type="ORF">ACFO3N_07055</name>
</gene>
<keyword evidence="1" id="KW-1133">Transmembrane helix</keyword>
<dbReference type="RefSeq" id="WP_379796358.1">
    <property type="nucleotide sequence ID" value="NZ_JBHSFY010000003.1"/>
</dbReference>
<evidence type="ECO:0000313" key="3">
    <source>
        <dbReference type="Proteomes" id="UP001596003"/>
    </source>
</evidence>
<feature type="transmembrane region" description="Helical" evidence="1">
    <location>
        <begin position="7"/>
        <end position="26"/>
    </location>
</feature>
<feature type="transmembrane region" description="Helical" evidence="1">
    <location>
        <begin position="32"/>
        <end position="49"/>
    </location>
</feature>
<keyword evidence="3" id="KW-1185">Reference proteome</keyword>
<evidence type="ECO:0000313" key="2">
    <source>
        <dbReference type="EMBL" id="MFC4476816.1"/>
    </source>
</evidence>
<sequence length="167" mass="19069">MIQLIWAILNITLVLGLVFFCAKTASEIRKKISLSAAILFSFFALSFITRPSKEEKDKKFEFDNRETKTQSLNNNNYFSNIVLEEDLLSKIELYANSDGENATSAMIRRIGFVCGTTWSTQYIIINKTEKKNAFQYEVGGTRKWILLGIEVYSESKDFKGSGEFKSL</sequence>
<reference evidence="3" key="1">
    <citation type="journal article" date="2019" name="Int. J. Syst. Evol. Microbiol.">
        <title>The Global Catalogue of Microorganisms (GCM) 10K type strain sequencing project: providing services to taxonomists for standard genome sequencing and annotation.</title>
        <authorList>
            <consortium name="The Broad Institute Genomics Platform"/>
            <consortium name="The Broad Institute Genome Sequencing Center for Infectious Disease"/>
            <person name="Wu L."/>
            <person name="Ma J."/>
        </authorList>
    </citation>
    <scope>NUCLEOTIDE SEQUENCE [LARGE SCALE GENOMIC DNA]</scope>
    <source>
        <strain evidence="3">NBRC 103627</strain>
    </source>
</reference>
<name>A0ABV8Z9W4_9FLAO</name>
<dbReference type="Proteomes" id="UP001596003">
    <property type="component" value="Unassembled WGS sequence"/>
</dbReference>